<feature type="repeat" description="ANK" evidence="3">
    <location>
        <begin position="1"/>
        <end position="33"/>
    </location>
</feature>
<feature type="repeat" description="ANK" evidence="3">
    <location>
        <begin position="116"/>
        <end position="148"/>
    </location>
</feature>
<dbReference type="Gene3D" id="1.25.40.20">
    <property type="entry name" value="Ankyrin repeat-containing domain"/>
    <property type="match status" value="3"/>
</dbReference>
<dbReference type="InterPro" id="IPR036770">
    <property type="entry name" value="Ankyrin_rpt-contain_sf"/>
</dbReference>
<dbReference type="VEuPathDB" id="CryptoDB:Cvel_12181"/>
<evidence type="ECO:0000256" key="4">
    <source>
        <dbReference type="SAM" id="MobiDB-lite"/>
    </source>
</evidence>
<feature type="region of interest" description="Disordered" evidence="4">
    <location>
        <begin position="543"/>
        <end position="581"/>
    </location>
</feature>
<name>A0A0G4I996_9ALVE</name>
<feature type="compositionally biased region" description="Basic and acidic residues" evidence="4">
    <location>
        <begin position="242"/>
        <end position="266"/>
    </location>
</feature>
<accession>A0A0G4I996</accession>
<dbReference type="GO" id="GO:0005634">
    <property type="term" value="C:nucleus"/>
    <property type="evidence" value="ECO:0007669"/>
    <property type="project" value="TreeGrafter"/>
</dbReference>
<proteinExistence type="predicted"/>
<dbReference type="SMART" id="SM00248">
    <property type="entry name" value="ANK"/>
    <property type="match status" value="4"/>
</dbReference>
<feature type="compositionally biased region" description="Polar residues" evidence="4">
    <location>
        <begin position="274"/>
        <end position="289"/>
    </location>
</feature>
<evidence type="ECO:0000256" key="1">
    <source>
        <dbReference type="ARBA" id="ARBA00022737"/>
    </source>
</evidence>
<dbReference type="GO" id="GO:0000976">
    <property type="term" value="F:transcription cis-regulatory region binding"/>
    <property type="evidence" value="ECO:0007669"/>
    <property type="project" value="TreeGrafter"/>
</dbReference>
<feature type="compositionally biased region" description="Polar residues" evidence="4">
    <location>
        <begin position="297"/>
        <end position="306"/>
    </location>
</feature>
<keyword evidence="2 3" id="KW-0040">ANK repeat</keyword>
<dbReference type="GO" id="GO:0045944">
    <property type="term" value="P:positive regulation of transcription by RNA polymerase II"/>
    <property type="evidence" value="ECO:0007669"/>
    <property type="project" value="TreeGrafter"/>
</dbReference>
<sequence length="581" mass="60612">KGETPLHMAVWWGQLEVVKLLVEAGADMNLRDQEGVTSLCKAAEKLAFQKGGTRSLKAPEGGHSEIMRLFNGKGADVNKSTWDGRVPLHLAAHRGHFEVVKALVEAGADVNLRDQDGRTPLHFASQWGHVQIGEGLVGAGADVNVCDQAGYTPRRLAEWQQLHGQQSRRHPEVLQVLVEAEGKGGGSRQRRPDAESKADEEDNKEAQPPIERESAGRGGLPVISLTPGPSSSTQVGRAPGRSKGEGKGDREGAGEEERTPKGLRAEEDLEVRVSLTNRSESCRASSSGRQRMEGQETGANGETQDASVMGGASRIPFGPDVSAGGFAAGGVCRSWEAGDRAFTVTGADSVPGPFDYLEGSATVATPEHRRVVGDGDSTGGASAGTPVSQRIIAITPLGGEARTAIGLGDLVSVPSESGAAATSHTGGVSPLEGLSYVGAASRGDSGSWADNDRVLEGCGVGSVGALLPSRYSQTSVSPLHHLGSVGGASAVTVAALNHDIVGAGDLAGDFAVFRGWHENLSEGVRGTTTEILDLRSHVEAVDRDGRRHGKEEAVAKAESSRSKDLVGSEVTMSHMSRRLLC</sequence>
<gene>
    <name evidence="5" type="ORF">Cvel_12181</name>
</gene>
<dbReference type="PROSITE" id="PS50297">
    <property type="entry name" value="ANK_REP_REGION"/>
    <property type="match status" value="3"/>
</dbReference>
<feature type="repeat" description="ANK" evidence="3">
    <location>
        <begin position="83"/>
        <end position="115"/>
    </location>
</feature>
<dbReference type="PRINTS" id="PR01415">
    <property type="entry name" value="ANKYRIN"/>
</dbReference>
<dbReference type="PANTHER" id="PTHR24193:SF121">
    <property type="entry name" value="ADA2A-CONTAINING COMPLEX COMPONENT 3, ISOFORM D"/>
    <property type="match status" value="1"/>
</dbReference>
<dbReference type="Pfam" id="PF12796">
    <property type="entry name" value="Ank_2"/>
    <property type="match status" value="1"/>
</dbReference>
<dbReference type="PANTHER" id="PTHR24193">
    <property type="entry name" value="ANKYRIN REPEAT PROTEIN"/>
    <property type="match status" value="1"/>
</dbReference>
<evidence type="ECO:0000256" key="3">
    <source>
        <dbReference type="PROSITE-ProRule" id="PRU00023"/>
    </source>
</evidence>
<evidence type="ECO:0000313" key="5">
    <source>
        <dbReference type="EMBL" id="CEM53695.1"/>
    </source>
</evidence>
<dbReference type="PROSITE" id="PS50088">
    <property type="entry name" value="ANK_REPEAT"/>
    <property type="match status" value="3"/>
</dbReference>
<feature type="region of interest" description="Disordered" evidence="4">
    <location>
        <begin position="179"/>
        <end position="311"/>
    </location>
</feature>
<dbReference type="Pfam" id="PF00023">
    <property type="entry name" value="Ank"/>
    <property type="match status" value="1"/>
</dbReference>
<dbReference type="EMBL" id="CDMZ01005717">
    <property type="protein sequence ID" value="CEM53695.1"/>
    <property type="molecule type" value="Genomic_DNA"/>
</dbReference>
<protein>
    <submittedName>
        <fullName evidence="5">Uncharacterized protein</fullName>
    </submittedName>
</protein>
<feature type="non-terminal residue" evidence="5">
    <location>
        <position position="1"/>
    </location>
</feature>
<dbReference type="InterPro" id="IPR050663">
    <property type="entry name" value="Ankyrin-SOCS_Box"/>
</dbReference>
<dbReference type="InterPro" id="IPR002110">
    <property type="entry name" value="Ankyrin_rpt"/>
</dbReference>
<feature type="compositionally biased region" description="Basic and acidic residues" evidence="4">
    <location>
        <begin position="543"/>
        <end position="566"/>
    </location>
</feature>
<evidence type="ECO:0000256" key="2">
    <source>
        <dbReference type="ARBA" id="ARBA00023043"/>
    </source>
</evidence>
<dbReference type="AlphaFoldDB" id="A0A0G4I996"/>
<reference evidence="5" key="1">
    <citation type="submission" date="2014-11" db="EMBL/GenBank/DDBJ databases">
        <authorList>
            <person name="Otto D Thomas"/>
            <person name="Naeem Raeece"/>
        </authorList>
    </citation>
    <scope>NUCLEOTIDE SEQUENCE</scope>
</reference>
<keyword evidence="1" id="KW-0677">Repeat</keyword>
<organism evidence="5">
    <name type="scientific">Chromera velia CCMP2878</name>
    <dbReference type="NCBI Taxonomy" id="1169474"/>
    <lineage>
        <taxon>Eukaryota</taxon>
        <taxon>Sar</taxon>
        <taxon>Alveolata</taxon>
        <taxon>Colpodellida</taxon>
        <taxon>Chromeraceae</taxon>
        <taxon>Chromera</taxon>
    </lineage>
</organism>
<dbReference type="SUPFAM" id="SSF48403">
    <property type="entry name" value="Ankyrin repeat"/>
    <property type="match status" value="1"/>
</dbReference>